<dbReference type="InterPro" id="IPR007138">
    <property type="entry name" value="ABM_dom"/>
</dbReference>
<accession>A0A0C2EVD2</accession>
<comment type="caution">
    <text evidence="2">The sequence shown here is derived from an EMBL/GenBank/DDBJ whole genome shotgun (WGS) entry which is preliminary data.</text>
</comment>
<dbReference type="Pfam" id="PF03992">
    <property type="entry name" value="ABM"/>
    <property type="match status" value="1"/>
</dbReference>
<protein>
    <submittedName>
        <fullName evidence="2">Chromosome segregation ATPase</fullName>
    </submittedName>
</protein>
<proteinExistence type="predicted"/>
<feature type="domain" description="ABM" evidence="1">
    <location>
        <begin position="26"/>
        <end position="89"/>
    </location>
</feature>
<evidence type="ECO:0000313" key="3">
    <source>
        <dbReference type="Proteomes" id="UP000031535"/>
    </source>
</evidence>
<gene>
    <name evidence="2" type="ORF">UCMB321_3596</name>
</gene>
<name>A0A0C2EVD2_9PSED</name>
<dbReference type="Gene3D" id="3.30.70.100">
    <property type="match status" value="1"/>
</dbReference>
<dbReference type="PATRIC" id="fig|226910.6.peg.3588"/>
<dbReference type="STRING" id="226910.UCMB321_3596"/>
<dbReference type="AlphaFoldDB" id="A0A0C2EVD2"/>
<dbReference type="SUPFAM" id="SSF54909">
    <property type="entry name" value="Dimeric alpha+beta barrel"/>
    <property type="match status" value="1"/>
</dbReference>
<keyword evidence="3" id="KW-1185">Reference proteome</keyword>
<reference evidence="2 3" key="1">
    <citation type="submission" date="2015-01" db="EMBL/GenBank/DDBJ databases">
        <title>Complete genome of Pseudomonas batumici UCM B-321 producer of the batumin antibiotic with strong antistaphilococcal and potential anticancer activity.</title>
        <authorList>
            <person name="Klochko V.V."/>
            <person name="Zelena L.B."/>
            <person name="Elena K.A."/>
            <person name="Reva O.N."/>
        </authorList>
    </citation>
    <scope>NUCLEOTIDE SEQUENCE [LARGE SCALE GENOMIC DNA]</scope>
    <source>
        <strain evidence="2 3">UCM B-321</strain>
    </source>
</reference>
<dbReference type="EMBL" id="JXDG01000047">
    <property type="protein sequence ID" value="KIH82598.1"/>
    <property type="molecule type" value="Genomic_DNA"/>
</dbReference>
<evidence type="ECO:0000313" key="2">
    <source>
        <dbReference type="EMBL" id="KIH82598.1"/>
    </source>
</evidence>
<sequence length="137" mass="15282">MASDHKILFDFPGEPFMPSTAQNRSFTQLIQFEIEPGQLEALVAALARQTERLARVEGGFISGTVQASDDGRCVLNTLQWRSREDGEAAFARFESGEEDFWALIRSHRAKAVTFGSFQVLRSIERSRDDALQCALVG</sequence>
<organism evidence="2 3">
    <name type="scientific">Pseudomonas batumici</name>
    <dbReference type="NCBI Taxonomy" id="226910"/>
    <lineage>
        <taxon>Bacteria</taxon>
        <taxon>Pseudomonadati</taxon>
        <taxon>Pseudomonadota</taxon>
        <taxon>Gammaproteobacteria</taxon>
        <taxon>Pseudomonadales</taxon>
        <taxon>Pseudomonadaceae</taxon>
        <taxon>Pseudomonas</taxon>
    </lineage>
</organism>
<evidence type="ECO:0000259" key="1">
    <source>
        <dbReference type="Pfam" id="PF03992"/>
    </source>
</evidence>
<dbReference type="Proteomes" id="UP000031535">
    <property type="component" value="Unassembled WGS sequence"/>
</dbReference>
<dbReference type="InterPro" id="IPR011008">
    <property type="entry name" value="Dimeric_a/b-barrel"/>
</dbReference>